<feature type="region of interest" description="Disordered" evidence="1">
    <location>
        <begin position="322"/>
        <end position="343"/>
    </location>
</feature>
<dbReference type="EMBL" id="BAABJO010000020">
    <property type="protein sequence ID" value="GAA5129274.1"/>
    <property type="molecule type" value="Genomic_DNA"/>
</dbReference>
<accession>A0ABP9NNW8</accession>
<evidence type="ECO:0000313" key="3">
    <source>
        <dbReference type="EMBL" id="GAA5129274.1"/>
    </source>
</evidence>
<organism evidence="3 4">
    <name type="scientific">Pseudonocardia adelaidensis</name>
    <dbReference type="NCBI Taxonomy" id="648754"/>
    <lineage>
        <taxon>Bacteria</taxon>
        <taxon>Bacillati</taxon>
        <taxon>Actinomycetota</taxon>
        <taxon>Actinomycetes</taxon>
        <taxon>Pseudonocardiales</taxon>
        <taxon>Pseudonocardiaceae</taxon>
        <taxon>Pseudonocardia</taxon>
    </lineage>
</organism>
<proteinExistence type="predicted"/>
<feature type="region of interest" description="Disordered" evidence="1">
    <location>
        <begin position="1"/>
        <end position="27"/>
    </location>
</feature>
<name>A0ABP9NNW8_9PSEU</name>
<sequence length="369" mass="40300">MQVDGHHGRSPGWDGGGSRRRGPTRRPRTDWTVSVLLVVVGLIAGCAAPAAGMAQPAGADRDGEAGALILGALQNAARQQRLRVAMFRETFATKADADARRNVETFTSSVSEVDTERGRFRSVWANNILQDGFSVGRCVDGRIFKDYYKAESQRASTLAQAATRLKLLPAGDLFEVTQPLRFVTCPHLGLLPASPPLAMSRLSDGVFPVTLNDKQAANWAEQVRAAHLFNYRDEGVVTWAGAAFRKISFAPRDADFTVNQTLYDVFRAAGEIDRITAEHPTAEVAYEFQSINPLNSGGVGGYYLMDEMRNLPVYSELQGTNLDRPDAASVDHSKRSGGAATHNIARTRQTYAYPMELTLDIDSPLELLE</sequence>
<keyword evidence="2" id="KW-1133">Transmembrane helix</keyword>
<dbReference type="Proteomes" id="UP001500804">
    <property type="component" value="Unassembled WGS sequence"/>
</dbReference>
<reference evidence="4" key="1">
    <citation type="journal article" date="2019" name="Int. J. Syst. Evol. Microbiol.">
        <title>The Global Catalogue of Microorganisms (GCM) 10K type strain sequencing project: providing services to taxonomists for standard genome sequencing and annotation.</title>
        <authorList>
            <consortium name="The Broad Institute Genomics Platform"/>
            <consortium name="The Broad Institute Genome Sequencing Center for Infectious Disease"/>
            <person name="Wu L."/>
            <person name="Ma J."/>
        </authorList>
    </citation>
    <scope>NUCLEOTIDE SEQUENCE [LARGE SCALE GENOMIC DNA]</scope>
    <source>
        <strain evidence="4">JCM 18302</strain>
    </source>
</reference>
<keyword evidence="2" id="KW-0472">Membrane</keyword>
<feature type="transmembrane region" description="Helical" evidence="2">
    <location>
        <begin position="29"/>
        <end position="51"/>
    </location>
</feature>
<protein>
    <submittedName>
        <fullName evidence="3">Uncharacterized protein</fullName>
    </submittedName>
</protein>
<evidence type="ECO:0000256" key="2">
    <source>
        <dbReference type="SAM" id="Phobius"/>
    </source>
</evidence>
<evidence type="ECO:0000256" key="1">
    <source>
        <dbReference type="SAM" id="MobiDB-lite"/>
    </source>
</evidence>
<keyword evidence="4" id="KW-1185">Reference proteome</keyword>
<gene>
    <name evidence="3" type="ORF">GCM10023320_49510</name>
</gene>
<evidence type="ECO:0000313" key="4">
    <source>
        <dbReference type="Proteomes" id="UP001500804"/>
    </source>
</evidence>
<keyword evidence="2" id="KW-0812">Transmembrane</keyword>
<feature type="compositionally biased region" description="Basic and acidic residues" evidence="1">
    <location>
        <begin position="323"/>
        <end position="334"/>
    </location>
</feature>
<comment type="caution">
    <text evidence="3">The sequence shown here is derived from an EMBL/GenBank/DDBJ whole genome shotgun (WGS) entry which is preliminary data.</text>
</comment>